<dbReference type="InterPro" id="IPR011711">
    <property type="entry name" value="GntR_C"/>
</dbReference>
<dbReference type="SMART" id="SM00345">
    <property type="entry name" value="HTH_GNTR"/>
    <property type="match status" value="1"/>
</dbReference>
<evidence type="ECO:0000259" key="4">
    <source>
        <dbReference type="PROSITE" id="PS50949"/>
    </source>
</evidence>
<dbReference type="InterPro" id="IPR036390">
    <property type="entry name" value="WH_DNA-bd_sf"/>
</dbReference>
<dbReference type="InterPro" id="IPR008920">
    <property type="entry name" value="TF_FadR/GntR_C"/>
</dbReference>
<dbReference type="InterPro" id="IPR036388">
    <property type="entry name" value="WH-like_DNA-bd_sf"/>
</dbReference>
<dbReference type="Gene3D" id="1.20.120.530">
    <property type="entry name" value="GntR ligand-binding domain-like"/>
    <property type="match status" value="1"/>
</dbReference>
<gene>
    <name evidence="5" type="ORF">SAMN05216266_11546</name>
</gene>
<dbReference type="AlphaFoldDB" id="A0A1I1BSB9"/>
<dbReference type="EMBL" id="FOKG01000015">
    <property type="protein sequence ID" value="SFB51213.1"/>
    <property type="molecule type" value="Genomic_DNA"/>
</dbReference>
<name>A0A1I1BSB9_9PSEU</name>
<evidence type="ECO:0000256" key="3">
    <source>
        <dbReference type="ARBA" id="ARBA00023163"/>
    </source>
</evidence>
<dbReference type="GO" id="GO:0003700">
    <property type="term" value="F:DNA-binding transcription factor activity"/>
    <property type="evidence" value="ECO:0007669"/>
    <property type="project" value="InterPro"/>
</dbReference>
<feature type="domain" description="HTH gntR-type" evidence="4">
    <location>
        <begin position="3"/>
        <end position="70"/>
    </location>
</feature>
<protein>
    <submittedName>
        <fullName evidence="5">DNA-binding transcriptional regulator, FadR family</fullName>
    </submittedName>
</protein>
<dbReference type="Proteomes" id="UP000243799">
    <property type="component" value="Unassembled WGS sequence"/>
</dbReference>
<dbReference type="GO" id="GO:0003677">
    <property type="term" value="F:DNA binding"/>
    <property type="evidence" value="ECO:0007669"/>
    <property type="project" value="UniProtKB-KW"/>
</dbReference>
<keyword evidence="6" id="KW-1185">Reference proteome</keyword>
<dbReference type="Pfam" id="PF07729">
    <property type="entry name" value="FCD"/>
    <property type="match status" value="1"/>
</dbReference>
<dbReference type="SMART" id="SM00895">
    <property type="entry name" value="FCD"/>
    <property type="match status" value="1"/>
</dbReference>
<dbReference type="PANTHER" id="PTHR43537">
    <property type="entry name" value="TRANSCRIPTIONAL REGULATOR, GNTR FAMILY"/>
    <property type="match status" value="1"/>
</dbReference>
<keyword evidence="1" id="KW-0805">Transcription regulation</keyword>
<dbReference type="PROSITE" id="PS50949">
    <property type="entry name" value="HTH_GNTR"/>
    <property type="match status" value="1"/>
</dbReference>
<dbReference type="STRING" id="490629.SAMN05216266_11546"/>
<evidence type="ECO:0000256" key="1">
    <source>
        <dbReference type="ARBA" id="ARBA00023015"/>
    </source>
</evidence>
<evidence type="ECO:0000313" key="6">
    <source>
        <dbReference type="Proteomes" id="UP000243799"/>
    </source>
</evidence>
<proteinExistence type="predicted"/>
<keyword evidence="2 5" id="KW-0238">DNA-binding</keyword>
<sequence>MADARHARMLDELGTEIACGTLRSGTVLRVEQLQGRFGVSRTVAREVVRTLEAMRLTTSKRRVGVTVRDPAEWNHYDPRLIRWRLDGEGRTSALRTLTELRAAVEPSAARYAALRAGPDERGRLRALADQLASTAQDADLQAFLEHDIAFHHLVLTASGNPMFGQLSEVVAEVLTGRTGHGLMPQRPQPEAVRLHVEVAVAIVAGQPDRAERAMRDIVVQAREEMFELIE</sequence>
<dbReference type="Pfam" id="PF00392">
    <property type="entry name" value="GntR"/>
    <property type="match status" value="1"/>
</dbReference>
<dbReference type="SUPFAM" id="SSF46785">
    <property type="entry name" value="Winged helix' DNA-binding domain"/>
    <property type="match status" value="1"/>
</dbReference>
<evidence type="ECO:0000313" key="5">
    <source>
        <dbReference type="EMBL" id="SFB51213.1"/>
    </source>
</evidence>
<accession>A0A1I1BSB9</accession>
<evidence type="ECO:0000256" key="2">
    <source>
        <dbReference type="ARBA" id="ARBA00023125"/>
    </source>
</evidence>
<reference evidence="6" key="1">
    <citation type="submission" date="2016-10" db="EMBL/GenBank/DDBJ databases">
        <authorList>
            <person name="Varghese N."/>
            <person name="Submissions S."/>
        </authorList>
    </citation>
    <scope>NUCLEOTIDE SEQUENCE [LARGE SCALE GENOMIC DNA]</scope>
    <source>
        <strain evidence="6">CGMCC 4.3568</strain>
    </source>
</reference>
<dbReference type="PANTHER" id="PTHR43537:SF44">
    <property type="entry name" value="GNTR FAMILY REGULATORY PROTEIN"/>
    <property type="match status" value="1"/>
</dbReference>
<dbReference type="SUPFAM" id="SSF48008">
    <property type="entry name" value="GntR ligand-binding domain-like"/>
    <property type="match status" value="1"/>
</dbReference>
<organism evidence="5 6">
    <name type="scientific">Amycolatopsis marina</name>
    <dbReference type="NCBI Taxonomy" id="490629"/>
    <lineage>
        <taxon>Bacteria</taxon>
        <taxon>Bacillati</taxon>
        <taxon>Actinomycetota</taxon>
        <taxon>Actinomycetes</taxon>
        <taxon>Pseudonocardiales</taxon>
        <taxon>Pseudonocardiaceae</taxon>
        <taxon>Amycolatopsis</taxon>
    </lineage>
</organism>
<dbReference type="InterPro" id="IPR000524">
    <property type="entry name" value="Tscrpt_reg_HTH_GntR"/>
</dbReference>
<keyword evidence="3" id="KW-0804">Transcription</keyword>
<dbReference type="Gene3D" id="1.10.10.10">
    <property type="entry name" value="Winged helix-like DNA-binding domain superfamily/Winged helix DNA-binding domain"/>
    <property type="match status" value="1"/>
</dbReference>